<reference evidence="1" key="2">
    <citation type="submission" date="2020-09" db="EMBL/GenBank/DDBJ databases">
        <authorList>
            <person name="Sun Q."/>
            <person name="Kim S."/>
        </authorList>
    </citation>
    <scope>NUCLEOTIDE SEQUENCE</scope>
    <source>
        <strain evidence="1">KCTC 32501</strain>
    </source>
</reference>
<dbReference type="AlphaFoldDB" id="A0A8J3CG20"/>
<evidence type="ECO:0000313" key="2">
    <source>
        <dbReference type="Proteomes" id="UP000614287"/>
    </source>
</evidence>
<dbReference type="RefSeq" id="WP_229809686.1">
    <property type="nucleotide sequence ID" value="NZ_BMZG01000003.1"/>
</dbReference>
<evidence type="ECO:0000313" key="1">
    <source>
        <dbReference type="EMBL" id="GHA68038.1"/>
    </source>
</evidence>
<organism evidence="1 2">
    <name type="scientific">Formosimonas limnophila</name>
    <dbReference type="NCBI Taxonomy" id="1384487"/>
    <lineage>
        <taxon>Bacteria</taxon>
        <taxon>Pseudomonadati</taxon>
        <taxon>Pseudomonadota</taxon>
        <taxon>Betaproteobacteria</taxon>
        <taxon>Burkholderiales</taxon>
        <taxon>Burkholderiaceae</taxon>
        <taxon>Formosimonas</taxon>
    </lineage>
</organism>
<protein>
    <recommendedName>
        <fullName evidence="3">Ferritin-like domain-containing protein</fullName>
    </recommendedName>
</protein>
<keyword evidence="2" id="KW-1185">Reference proteome</keyword>
<gene>
    <name evidence="1" type="ORF">GCM10009007_05790</name>
</gene>
<name>A0A8J3CG20_9BURK</name>
<dbReference type="InterPro" id="IPR009078">
    <property type="entry name" value="Ferritin-like_SF"/>
</dbReference>
<comment type="caution">
    <text evidence="1">The sequence shown here is derived from an EMBL/GenBank/DDBJ whole genome shotgun (WGS) entry which is preliminary data.</text>
</comment>
<dbReference type="SUPFAM" id="SSF47240">
    <property type="entry name" value="Ferritin-like"/>
    <property type="match status" value="1"/>
</dbReference>
<reference evidence="1" key="1">
    <citation type="journal article" date="2014" name="Int. J. Syst. Evol. Microbiol.">
        <title>Complete genome sequence of Corynebacterium casei LMG S-19264T (=DSM 44701T), isolated from a smear-ripened cheese.</title>
        <authorList>
            <consortium name="US DOE Joint Genome Institute (JGI-PGF)"/>
            <person name="Walter F."/>
            <person name="Albersmeier A."/>
            <person name="Kalinowski J."/>
            <person name="Ruckert C."/>
        </authorList>
    </citation>
    <scope>NUCLEOTIDE SEQUENCE</scope>
    <source>
        <strain evidence="1">KCTC 32501</strain>
    </source>
</reference>
<dbReference type="Proteomes" id="UP000614287">
    <property type="component" value="Unassembled WGS sequence"/>
</dbReference>
<sequence>MQNFDTHCPHLAKLLPTIIADNALHARWLNSLSMMESVGARKIAAYVHPIHVDLITLQHAFEEARHAYFLKKQISKLDQLSPDYAPEHTLAPRASYRYLHKLDMSCARYLVNSGKTGRALKHGCYLLVTYLIEVRAMMLYTTYQKALEATGSRVHVKSILAEEEGHLDNMTTQLDVFDPNWRTLLDDLHDIEQNLYQHWLSQIAHKLTQNP</sequence>
<evidence type="ECO:0008006" key="3">
    <source>
        <dbReference type="Google" id="ProtNLM"/>
    </source>
</evidence>
<dbReference type="EMBL" id="BMZG01000003">
    <property type="protein sequence ID" value="GHA68038.1"/>
    <property type="molecule type" value="Genomic_DNA"/>
</dbReference>
<accession>A0A8J3CG20</accession>
<proteinExistence type="predicted"/>